<protein>
    <submittedName>
        <fullName evidence="3">PH domain-containing protein</fullName>
    </submittedName>
</protein>
<gene>
    <name evidence="3" type="ORF">RM423_11020</name>
</gene>
<proteinExistence type="predicted"/>
<dbReference type="RefSeq" id="WP_311423080.1">
    <property type="nucleotide sequence ID" value="NZ_JAVREH010000011.1"/>
</dbReference>
<organism evidence="3 4">
    <name type="scientific">Jatrophihabitans lederbergiae</name>
    <dbReference type="NCBI Taxonomy" id="3075547"/>
    <lineage>
        <taxon>Bacteria</taxon>
        <taxon>Bacillati</taxon>
        <taxon>Actinomycetota</taxon>
        <taxon>Actinomycetes</taxon>
        <taxon>Jatrophihabitantales</taxon>
        <taxon>Jatrophihabitantaceae</taxon>
        <taxon>Jatrophihabitans</taxon>
    </lineage>
</organism>
<reference evidence="4" key="1">
    <citation type="submission" date="2023-07" db="EMBL/GenBank/DDBJ databases">
        <title>30 novel species of actinomycetes from the DSMZ collection.</title>
        <authorList>
            <person name="Nouioui I."/>
        </authorList>
    </citation>
    <scope>NUCLEOTIDE SEQUENCE [LARGE SCALE GENOMIC DNA]</scope>
    <source>
        <strain evidence="4">DSM 44399</strain>
    </source>
</reference>
<name>A0ABU2JB21_9ACTN</name>
<comment type="caution">
    <text evidence="3">The sequence shown here is derived from an EMBL/GenBank/DDBJ whole genome shotgun (WGS) entry which is preliminary data.</text>
</comment>
<feature type="transmembrane region" description="Helical" evidence="1">
    <location>
        <begin position="55"/>
        <end position="77"/>
    </location>
</feature>
<evidence type="ECO:0000313" key="3">
    <source>
        <dbReference type="EMBL" id="MDT0261928.1"/>
    </source>
</evidence>
<evidence type="ECO:0000256" key="1">
    <source>
        <dbReference type="SAM" id="Phobius"/>
    </source>
</evidence>
<accession>A0ABU2JB21</accession>
<evidence type="ECO:0000313" key="4">
    <source>
        <dbReference type="Proteomes" id="UP001183176"/>
    </source>
</evidence>
<dbReference type="PANTHER" id="PTHR37938:SF1">
    <property type="entry name" value="BLL0215 PROTEIN"/>
    <property type="match status" value="1"/>
</dbReference>
<keyword evidence="1" id="KW-1133">Transmembrane helix</keyword>
<evidence type="ECO:0000259" key="2">
    <source>
        <dbReference type="Pfam" id="PF03703"/>
    </source>
</evidence>
<keyword evidence="4" id="KW-1185">Reference proteome</keyword>
<keyword evidence="1" id="KW-0812">Transmembrane</keyword>
<sequence length="173" mass="19132">MPYPDKLLADDEEIVEHLHPHWLTVAPAVAAFIVICAAAGVGIALAPRAGDASQVVLPLVLVGALVLLLWLTLAPVIRRQSTHYVITTRRVLIRRGVLRHVGRDIMLGRITDVGYEQTLADRIVRSGTLHIESAGENGQETLVDIPHANQVQQTLNRLIADDSGWRQHYRPRD</sequence>
<dbReference type="EMBL" id="JAVREH010000011">
    <property type="protein sequence ID" value="MDT0261928.1"/>
    <property type="molecule type" value="Genomic_DNA"/>
</dbReference>
<feature type="transmembrane region" description="Helical" evidence="1">
    <location>
        <begin position="20"/>
        <end position="43"/>
    </location>
</feature>
<dbReference type="Pfam" id="PF03703">
    <property type="entry name" value="bPH_2"/>
    <property type="match status" value="1"/>
</dbReference>
<dbReference type="InterPro" id="IPR005182">
    <property type="entry name" value="YdbS-like_PH"/>
</dbReference>
<dbReference type="PANTHER" id="PTHR37938">
    <property type="entry name" value="BLL0215 PROTEIN"/>
    <property type="match status" value="1"/>
</dbReference>
<dbReference type="Proteomes" id="UP001183176">
    <property type="component" value="Unassembled WGS sequence"/>
</dbReference>
<keyword evidence="1" id="KW-0472">Membrane</keyword>
<feature type="domain" description="YdbS-like PH" evidence="2">
    <location>
        <begin position="80"/>
        <end position="154"/>
    </location>
</feature>